<keyword evidence="1" id="KW-0812">Transmembrane</keyword>
<evidence type="ECO:0000256" key="1">
    <source>
        <dbReference type="SAM" id="Phobius"/>
    </source>
</evidence>
<keyword evidence="1" id="KW-1133">Transmembrane helix</keyword>
<protein>
    <submittedName>
        <fullName evidence="2">DMT family transporter</fullName>
    </submittedName>
</protein>
<feature type="transmembrane region" description="Helical" evidence="1">
    <location>
        <begin position="94"/>
        <end position="112"/>
    </location>
</feature>
<feature type="transmembrane region" description="Helical" evidence="1">
    <location>
        <begin position="67"/>
        <end position="88"/>
    </location>
</feature>
<name>A0ABV6JNN6_9PROT</name>
<accession>A0ABV6JNN6</accession>
<evidence type="ECO:0000313" key="3">
    <source>
        <dbReference type="Proteomes" id="UP001589865"/>
    </source>
</evidence>
<dbReference type="PANTHER" id="PTHR34821:SF2">
    <property type="entry name" value="INNER MEMBRANE PROTEIN YDCZ"/>
    <property type="match status" value="1"/>
</dbReference>
<gene>
    <name evidence="2" type="ORF">ACFFGY_03100</name>
</gene>
<dbReference type="Proteomes" id="UP001589865">
    <property type="component" value="Unassembled WGS sequence"/>
</dbReference>
<dbReference type="InterPro" id="IPR006750">
    <property type="entry name" value="YdcZ"/>
</dbReference>
<comment type="caution">
    <text evidence="2">The sequence shown here is derived from an EMBL/GenBank/DDBJ whole genome shotgun (WGS) entry which is preliminary data.</text>
</comment>
<keyword evidence="1" id="KW-0472">Membrane</keyword>
<reference evidence="2 3" key="1">
    <citation type="submission" date="2024-09" db="EMBL/GenBank/DDBJ databases">
        <authorList>
            <person name="Sun Q."/>
            <person name="Mori K."/>
        </authorList>
    </citation>
    <scope>NUCLEOTIDE SEQUENCE [LARGE SCALE GENOMIC DNA]</scope>
    <source>
        <strain evidence="2 3">TBRC 5777</strain>
    </source>
</reference>
<dbReference type="EMBL" id="JBHLUN010000002">
    <property type="protein sequence ID" value="MFC0407219.1"/>
    <property type="molecule type" value="Genomic_DNA"/>
</dbReference>
<organism evidence="2 3">
    <name type="scientific">Roseomonas elaeocarpi</name>
    <dbReference type="NCBI Taxonomy" id="907779"/>
    <lineage>
        <taxon>Bacteria</taxon>
        <taxon>Pseudomonadati</taxon>
        <taxon>Pseudomonadota</taxon>
        <taxon>Alphaproteobacteria</taxon>
        <taxon>Acetobacterales</taxon>
        <taxon>Roseomonadaceae</taxon>
        <taxon>Roseomonas</taxon>
    </lineage>
</organism>
<dbReference type="Pfam" id="PF04657">
    <property type="entry name" value="DMT_YdcZ"/>
    <property type="match status" value="1"/>
</dbReference>
<sequence length="144" mass="14725">MPAAILTALLAGAMLPLQALFNACPGRLLGSPLWAACVSGAVTTVALLVFGLIVTKGLPRTAGATELPWWAWAVGPCGVVALAGMTAAAPRLGVAAMIAMVVTGQVLFSLLLDRFGLFGLTASPLTPQRVLPAYLFLTGAILIR</sequence>
<dbReference type="RefSeq" id="WP_377042912.1">
    <property type="nucleotide sequence ID" value="NZ_JBHLUN010000002.1"/>
</dbReference>
<evidence type="ECO:0000313" key="2">
    <source>
        <dbReference type="EMBL" id="MFC0407219.1"/>
    </source>
</evidence>
<keyword evidence="3" id="KW-1185">Reference proteome</keyword>
<dbReference type="PANTHER" id="PTHR34821">
    <property type="entry name" value="INNER MEMBRANE PROTEIN YDCZ"/>
    <property type="match status" value="1"/>
</dbReference>
<feature type="transmembrane region" description="Helical" evidence="1">
    <location>
        <begin position="33"/>
        <end position="55"/>
    </location>
</feature>
<proteinExistence type="predicted"/>